<keyword evidence="8 12" id="KW-0406">Ion transport</keyword>
<keyword evidence="10 12" id="KW-0739">Sodium transport</keyword>
<evidence type="ECO:0000256" key="11">
    <source>
        <dbReference type="ARBA" id="ARBA00023303"/>
    </source>
</evidence>
<evidence type="ECO:0000313" key="14">
    <source>
        <dbReference type="EMBL" id="KAK8783871.1"/>
    </source>
</evidence>
<evidence type="ECO:0000256" key="8">
    <source>
        <dbReference type="ARBA" id="ARBA00023065"/>
    </source>
</evidence>
<keyword evidence="7" id="KW-0915">Sodium</keyword>
<keyword evidence="6 13" id="KW-1133">Transmembrane helix</keyword>
<name>A0AAQ4FAP3_AMBAM</name>
<evidence type="ECO:0000256" key="6">
    <source>
        <dbReference type="ARBA" id="ARBA00022989"/>
    </source>
</evidence>
<comment type="subcellular location">
    <subcellularLocation>
        <location evidence="1">Membrane</location>
        <topology evidence="1">Multi-pass membrane protein</topology>
    </subcellularLocation>
</comment>
<dbReference type="InterPro" id="IPR001873">
    <property type="entry name" value="ENaC"/>
</dbReference>
<keyword evidence="3 12" id="KW-0813">Transport</keyword>
<dbReference type="Gene3D" id="2.60.470.10">
    <property type="entry name" value="Acid-sensing ion channels like domains"/>
    <property type="match status" value="1"/>
</dbReference>
<dbReference type="Gene3D" id="1.10.287.770">
    <property type="entry name" value="YojJ-like"/>
    <property type="match status" value="1"/>
</dbReference>
<dbReference type="GO" id="GO:0005886">
    <property type="term" value="C:plasma membrane"/>
    <property type="evidence" value="ECO:0007669"/>
    <property type="project" value="TreeGrafter"/>
</dbReference>
<dbReference type="PANTHER" id="PTHR11690:SF248">
    <property type="entry name" value="PICKPOCKET 17, ISOFORM A"/>
    <property type="match status" value="1"/>
</dbReference>
<dbReference type="PRINTS" id="PR01078">
    <property type="entry name" value="AMINACHANNEL"/>
</dbReference>
<evidence type="ECO:0008006" key="16">
    <source>
        <dbReference type="Google" id="ProtNLM"/>
    </source>
</evidence>
<keyword evidence="9 13" id="KW-0472">Membrane</keyword>
<evidence type="ECO:0000256" key="2">
    <source>
        <dbReference type="ARBA" id="ARBA00007193"/>
    </source>
</evidence>
<dbReference type="AlphaFoldDB" id="A0AAQ4FAP3"/>
<keyword evidence="4 12" id="KW-0894">Sodium channel</keyword>
<gene>
    <name evidence="14" type="ORF">V5799_009765</name>
</gene>
<evidence type="ECO:0000256" key="5">
    <source>
        <dbReference type="ARBA" id="ARBA00022692"/>
    </source>
</evidence>
<feature type="transmembrane region" description="Helical" evidence="13">
    <location>
        <begin position="452"/>
        <end position="478"/>
    </location>
</feature>
<comment type="caution">
    <text evidence="14">The sequence shown here is derived from an EMBL/GenBank/DDBJ whole genome shotgun (WGS) entry which is preliminary data.</text>
</comment>
<protein>
    <recommendedName>
        <fullName evidence="16">Amiloride-sensitive sodium channel</fullName>
    </recommendedName>
</protein>
<evidence type="ECO:0000256" key="10">
    <source>
        <dbReference type="ARBA" id="ARBA00023201"/>
    </source>
</evidence>
<reference evidence="14 15" key="1">
    <citation type="journal article" date="2023" name="Arcadia Sci">
        <title>De novo assembly of a long-read Amblyomma americanum tick genome.</title>
        <authorList>
            <person name="Chou S."/>
            <person name="Poskanzer K.E."/>
            <person name="Rollins M."/>
            <person name="Thuy-Boun P.S."/>
        </authorList>
    </citation>
    <scope>NUCLEOTIDE SEQUENCE [LARGE SCALE GENOMIC DNA]</scope>
    <source>
        <strain evidence="14">F_SG_1</strain>
        <tissue evidence="14">Salivary glands</tissue>
    </source>
</reference>
<evidence type="ECO:0000256" key="13">
    <source>
        <dbReference type="SAM" id="Phobius"/>
    </source>
</evidence>
<evidence type="ECO:0000256" key="9">
    <source>
        <dbReference type="ARBA" id="ARBA00023136"/>
    </source>
</evidence>
<evidence type="ECO:0000256" key="7">
    <source>
        <dbReference type="ARBA" id="ARBA00023053"/>
    </source>
</evidence>
<evidence type="ECO:0000256" key="4">
    <source>
        <dbReference type="ARBA" id="ARBA00022461"/>
    </source>
</evidence>
<dbReference type="Pfam" id="PF00858">
    <property type="entry name" value="ASC"/>
    <property type="match status" value="1"/>
</dbReference>
<evidence type="ECO:0000256" key="12">
    <source>
        <dbReference type="RuleBase" id="RU000679"/>
    </source>
</evidence>
<keyword evidence="15" id="KW-1185">Reference proteome</keyword>
<dbReference type="EMBL" id="JARKHS020005089">
    <property type="protein sequence ID" value="KAK8783871.1"/>
    <property type="molecule type" value="Genomic_DNA"/>
</dbReference>
<proteinExistence type="inferred from homology"/>
<sequence length="525" mass="59738">MTARPRRVDALLAEALESSEVRTHGRREASLGVQLLLRLRLMFAESAIPGLRVILGLSHPVRRLAWTAALAALVCVGLNDLYEVFREYFEYADTVDVKWTRSPEGMALPAVTVCNLNQVCDTNNIRKKTDPTAVTVTVLLLYSLPEDDAAEREEFYKWITELQRRNETTAKLLGHQRDGMVVSCLVGGKECNSAEHLQLKVYGRYGNCFCLGCNLSAEREKIQTAYSPDQGVRLLLDLELHEYLSHSVEAGFVVNVHQPGVQVDFRDSIFLLPLRTTMISVTQSVYFRLEPPFRNPCQRSFPEKYREYVPPDRVYTRKACRHICAQLHVIAACSCQSHDYDTLDRSLADICNEDDDELNNCIRDVSEKIDGGEVECPCLESCKVVEYSWQASSLKWTKDIMENQAGRTRNRRHSSRKLTEVVVYLASAQGYVRRNDPKVTVPRLISGMGSIMGMYIGMSFLLVFNVFDIIARASVAFYRQYRKARERRVLLRGMLSNPYNQLASYGFFSNWRGLAPYVRKAAGHQ</sequence>
<evidence type="ECO:0000256" key="1">
    <source>
        <dbReference type="ARBA" id="ARBA00004141"/>
    </source>
</evidence>
<evidence type="ECO:0000313" key="15">
    <source>
        <dbReference type="Proteomes" id="UP001321473"/>
    </source>
</evidence>
<dbReference type="GO" id="GO:0015280">
    <property type="term" value="F:ligand-gated sodium channel activity"/>
    <property type="evidence" value="ECO:0007669"/>
    <property type="project" value="TreeGrafter"/>
</dbReference>
<evidence type="ECO:0000256" key="3">
    <source>
        <dbReference type="ARBA" id="ARBA00022448"/>
    </source>
</evidence>
<dbReference type="PANTHER" id="PTHR11690">
    <property type="entry name" value="AMILORIDE-SENSITIVE SODIUM CHANNEL-RELATED"/>
    <property type="match status" value="1"/>
</dbReference>
<dbReference type="Proteomes" id="UP001321473">
    <property type="component" value="Unassembled WGS sequence"/>
</dbReference>
<accession>A0AAQ4FAP3</accession>
<keyword evidence="5 12" id="KW-0812">Transmembrane</keyword>
<keyword evidence="11 12" id="KW-0407">Ion channel</keyword>
<comment type="similarity">
    <text evidence="2 12">Belongs to the amiloride-sensitive sodium channel (TC 1.A.6) family.</text>
</comment>
<organism evidence="14 15">
    <name type="scientific">Amblyomma americanum</name>
    <name type="common">Lone star tick</name>
    <dbReference type="NCBI Taxonomy" id="6943"/>
    <lineage>
        <taxon>Eukaryota</taxon>
        <taxon>Metazoa</taxon>
        <taxon>Ecdysozoa</taxon>
        <taxon>Arthropoda</taxon>
        <taxon>Chelicerata</taxon>
        <taxon>Arachnida</taxon>
        <taxon>Acari</taxon>
        <taxon>Parasitiformes</taxon>
        <taxon>Ixodida</taxon>
        <taxon>Ixodoidea</taxon>
        <taxon>Ixodidae</taxon>
        <taxon>Amblyomminae</taxon>
        <taxon>Amblyomma</taxon>
    </lineage>
</organism>